<dbReference type="EMBL" id="BMFF01000001">
    <property type="protein sequence ID" value="GGC89344.1"/>
    <property type="molecule type" value="Genomic_DNA"/>
</dbReference>
<organism evidence="1 2">
    <name type="scientific">Halopseudomonas salina</name>
    <dbReference type="NCBI Taxonomy" id="1323744"/>
    <lineage>
        <taxon>Bacteria</taxon>
        <taxon>Pseudomonadati</taxon>
        <taxon>Pseudomonadota</taxon>
        <taxon>Gammaproteobacteria</taxon>
        <taxon>Pseudomonadales</taxon>
        <taxon>Pseudomonadaceae</taxon>
        <taxon>Halopseudomonas</taxon>
    </lineage>
</organism>
<comment type="caution">
    <text evidence="1">The sequence shown here is derived from an EMBL/GenBank/DDBJ whole genome shotgun (WGS) entry which is preliminary data.</text>
</comment>
<reference evidence="2" key="1">
    <citation type="journal article" date="2019" name="Int. J. Syst. Evol. Microbiol.">
        <title>The Global Catalogue of Microorganisms (GCM) 10K type strain sequencing project: providing services to taxonomists for standard genome sequencing and annotation.</title>
        <authorList>
            <consortium name="The Broad Institute Genomics Platform"/>
            <consortium name="The Broad Institute Genome Sequencing Center for Infectious Disease"/>
            <person name="Wu L."/>
            <person name="Ma J."/>
        </authorList>
    </citation>
    <scope>NUCLEOTIDE SEQUENCE [LARGE SCALE GENOMIC DNA]</scope>
    <source>
        <strain evidence="2">CGMCC 1.12482</strain>
    </source>
</reference>
<proteinExistence type="predicted"/>
<dbReference type="Proteomes" id="UP000638188">
    <property type="component" value="Unassembled WGS sequence"/>
</dbReference>
<protein>
    <recommendedName>
        <fullName evidence="3">Poly A polymerase head domain-containing protein</fullName>
    </recommendedName>
</protein>
<sequence length="220" mass="25554">MGEVLVFGGLLRDVAMFGIKEFYSDVDLVVECEQESLDVFFQSIPNAYRNKFGGYRFQIGGWDVDVWSVRETWAFKKGLVNFIDRRSLLKTTVSNWDAILYSFKSRKIFVNSGYFEELKHGKLELVLAENPSELGVLMRLLRSIHDGRARYLMPKALAFLQDQLEKRTPEEIYDAQVEGKGKIYFSRSEITLLRKELLLVKPDFFGTEIFLKGRNYGLDF</sequence>
<name>A0ABQ1P580_9GAMM</name>
<evidence type="ECO:0000313" key="2">
    <source>
        <dbReference type="Proteomes" id="UP000638188"/>
    </source>
</evidence>
<keyword evidence="2" id="KW-1185">Reference proteome</keyword>
<evidence type="ECO:0000313" key="1">
    <source>
        <dbReference type="EMBL" id="GGC89344.1"/>
    </source>
</evidence>
<accession>A0ABQ1P580</accession>
<gene>
    <name evidence="1" type="ORF">GCM10007418_06310</name>
</gene>
<evidence type="ECO:0008006" key="3">
    <source>
        <dbReference type="Google" id="ProtNLM"/>
    </source>
</evidence>